<evidence type="ECO:0000313" key="1">
    <source>
        <dbReference type="EMBL" id="KAL0150827.1"/>
    </source>
</evidence>
<name>A0ABD0ML62_CIRMR</name>
<dbReference type="EMBL" id="JAMKFB020000269">
    <property type="protein sequence ID" value="KAL0150827.1"/>
    <property type="molecule type" value="Genomic_DNA"/>
</dbReference>
<proteinExistence type="predicted"/>
<comment type="caution">
    <text evidence="1">The sequence shown here is derived from an EMBL/GenBank/DDBJ whole genome shotgun (WGS) entry which is preliminary data.</text>
</comment>
<accession>A0ABD0ML62</accession>
<sequence length="156" mass="18657">VVRMLHMHWCKYASQNASLFTGAKEATFHYFSKRKSVCSWFILKSSDILHGSLFCTSNSLLVFHFALSRASVFVTNHRRIRTRTSYISCPRWLLPMTVSGTERKVYSFKYGHFSYKNTFIHYRRPVFTSRSRVRQATQYRVHNRMRFICDYERDIT</sequence>
<dbReference type="Proteomes" id="UP001529510">
    <property type="component" value="Unassembled WGS sequence"/>
</dbReference>
<gene>
    <name evidence="1" type="ORF">M9458_053863</name>
</gene>
<protein>
    <submittedName>
        <fullName evidence="1">Uncharacterized protein</fullName>
    </submittedName>
</protein>
<reference evidence="1 2" key="1">
    <citation type="submission" date="2024-05" db="EMBL/GenBank/DDBJ databases">
        <title>Genome sequencing and assembly of Indian major carp, Cirrhinus mrigala (Hamilton, 1822).</title>
        <authorList>
            <person name="Mohindra V."/>
            <person name="Chowdhury L.M."/>
            <person name="Lal K."/>
            <person name="Jena J.K."/>
        </authorList>
    </citation>
    <scope>NUCLEOTIDE SEQUENCE [LARGE SCALE GENOMIC DNA]</scope>
    <source>
        <strain evidence="1">CM1030</strain>
        <tissue evidence="1">Blood</tissue>
    </source>
</reference>
<organism evidence="1 2">
    <name type="scientific">Cirrhinus mrigala</name>
    <name type="common">Mrigala</name>
    <dbReference type="NCBI Taxonomy" id="683832"/>
    <lineage>
        <taxon>Eukaryota</taxon>
        <taxon>Metazoa</taxon>
        <taxon>Chordata</taxon>
        <taxon>Craniata</taxon>
        <taxon>Vertebrata</taxon>
        <taxon>Euteleostomi</taxon>
        <taxon>Actinopterygii</taxon>
        <taxon>Neopterygii</taxon>
        <taxon>Teleostei</taxon>
        <taxon>Ostariophysi</taxon>
        <taxon>Cypriniformes</taxon>
        <taxon>Cyprinidae</taxon>
        <taxon>Labeoninae</taxon>
        <taxon>Labeonini</taxon>
        <taxon>Cirrhinus</taxon>
    </lineage>
</organism>
<dbReference type="AlphaFoldDB" id="A0ABD0ML62"/>
<keyword evidence="2" id="KW-1185">Reference proteome</keyword>
<evidence type="ECO:0000313" key="2">
    <source>
        <dbReference type="Proteomes" id="UP001529510"/>
    </source>
</evidence>
<feature type="non-terminal residue" evidence="1">
    <location>
        <position position="1"/>
    </location>
</feature>